<dbReference type="GO" id="GO:0140664">
    <property type="term" value="F:ATP-dependent DNA damage sensor activity"/>
    <property type="evidence" value="ECO:0007669"/>
    <property type="project" value="InterPro"/>
</dbReference>
<name>A0AAJ1IDN1_9SPIO</name>
<protein>
    <recommendedName>
        <fullName evidence="2 10">Protein RecA</fullName>
    </recommendedName>
    <alternativeName>
        <fullName evidence="10 11">Recombinase A</fullName>
    </alternativeName>
</protein>
<dbReference type="InterPro" id="IPR023400">
    <property type="entry name" value="RecA_C_sf"/>
</dbReference>
<dbReference type="FunFam" id="3.40.50.300:FF:000087">
    <property type="entry name" value="Recombinase RecA"/>
    <property type="match status" value="1"/>
</dbReference>
<accession>A0AAJ1IDN1</accession>
<organism evidence="16 17">
    <name type="scientific">Candidatus Thalassospirochaeta sargassi</name>
    <dbReference type="NCBI Taxonomy" id="3119039"/>
    <lineage>
        <taxon>Bacteria</taxon>
        <taxon>Pseudomonadati</taxon>
        <taxon>Spirochaetota</taxon>
        <taxon>Spirochaetia</taxon>
        <taxon>Spirochaetales</taxon>
        <taxon>Spirochaetaceae</taxon>
        <taxon>Candidatus Thalassospirochaeta</taxon>
    </lineage>
</organism>
<evidence type="ECO:0000256" key="10">
    <source>
        <dbReference type="HAMAP-Rule" id="MF_00268"/>
    </source>
</evidence>
<evidence type="ECO:0000256" key="9">
    <source>
        <dbReference type="ARBA" id="ARBA00023236"/>
    </source>
</evidence>
<sequence>MAKKSSLPETKVITDDAEKGKALEAARLQIEKQFGKGSLMKLGTTADLNIESIPSGSILLDEALGVGGYPKGRIIEMYGPESSGKTTLALHAIAEAQKAGGIAAFVDAEHALDPTYAKALGVNTDELWVSQPDTGEQALEIAESLVRSGAVDIVVIDSVAALTPQAEIEGDMGDSHMGLQARLMSQALRKLTGTISKSGCCLVFINQIRMKIGVMFGNPETTTGGNALKFYSSVRIEIRRIETLTQGTDNAIGNRVRVKIVKNKVAPPFKKVEMEIMFGKGISMTGSLLDAAIKYELIDKSGSWYSYGEERIGQGRENAKLFLENNPETALGIENKLREIMFAKKEPAKPAEEEKKTKEKKAEADTALGKQAGDNKNGDLF</sequence>
<dbReference type="Gene3D" id="3.40.50.300">
    <property type="entry name" value="P-loop containing nucleotide triphosphate hydrolases"/>
    <property type="match status" value="1"/>
</dbReference>
<evidence type="ECO:0000256" key="7">
    <source>
        <dbReference type="ARBA" id="ARBA00023172"/>
    </source>
</evidence>
<dbReference type="AlphaFoldDB" id="A0AAJ1IDN1"/>
<keyword evidence="7 10" id="KW-0233">DNA recombination</keyword>
<evidence type="ECO:0000256" key="6">
    <source>
        <dbReference type="ARBA" id="ARBA00023125"/>
    </source>
</evidence>
<dbReference type="PRINTS" id="PR00142">
    <property type="entry name" value="RECA"/>
</dbReference>
<dbReference type="PROSITE" id="PS00321">
    <property type="entry name" value="RECA_1"/>
    <property type="match status" value="1"/>
</dbReference>
<feature type="compositionally biased region" description="Basic and acidic residues" evidence="13">
    <location>
        <begin position="344"/>
        <end position="364"/>
    </location>
</feature>
<dbReference type="GO" id="GO:0005524">
    <property type="term" value="F:ATP binding"/>
    <property type="evidence" value="ECO:0007669"/>
    <property type="project" value="UniProtKB-UniRule"/>
</dbReference>
<evidence type="ECO:0000256" key="12">
    <source>
        <dbReference type="RuleBase" id="RU004527"/>
    </source>
</evidence>
<comment type="similarity">
    <text evidence="1 10 12">Belongs to the RecA family.</text>
</comment>
<dbReference type="NCBIfam" id="TIGR02012">
    <property type="entry name" value="tigrfam_recA"/>
    <property type="match status" value="1"/>
</dbReference>
<keyword evidence="4 10" id="KW-0227">DNA damage</keyword>
<dbReference type="PANTHER" id="PTHR45900">
    <property type="entry name" value="RECA"/>
    <property type="match status" value="1"/>
</dbReference>
<dbReference type="EMBL" id="JAQQAL010000010">
    <property type="protein sequence ID" value="MDC7225878.1"/>
    <property type="molecule type" value="Genomic_DNA"/>
</dbReference>
<evidence type="ECO:0000256" key="3">
    <source>
        <dbReference type="ARBA" id="ARBA00022741"/>
    </source>
</evidence>
<dbReference type="InterPro" id="IPR049261">
    <property type="entry name" value="RecA-like_C"/>
</dbReference>
<dbReference type="InterPro" id="IPR020587">
    <property type="entry name" value="RecA_monomer-monomer_interface"/>
</dbReference>
<dbReference type="GO" id="GO:0003697">
    <property type="term" value="F:single-stranded DNA binding"/>
    <property type="evidence" value="ECO:0007669"/>
    <property type="project" value="UniProtKB-UniRule"/>
</dbReference>
<evidence type="ECO:0000256" key="13">
    <source>
        <dbReference type="SAM" id="MobiDB-lite"/>
    </source>
</evidence>
<dbReference type="GO" id="GO:0003684">
    <property type="term" value="F:damaged DNA binding"/>
    <property type="evidence" value="ECO:0007669"/>
    <property type="project" value="UniProtKB-UniRule"/>
</dbReference>
<evidence type="ECO:0000256" key="8">
    <source>
        <dbReference type="ARBA" id="ARBA00023204"/>
    </source>
</evidence>
<comment type="subcellular location">
    <subcellularLocation>
        <location evidence="10">Cytoplasm</location>
    </subcellularLocation>
</comment>
<comment type="caution">
    <text evidence="16">The sequence shown here is derived from an EMBL/GenBank/DDBJ whole genome shotgun (WGS) entry which is preliminary data.</text>
</comment>
<evidence type="ECO:0000256" key="5">
    <source>
        <dbReference type="ARBA" id="ARBA00022840"/>
    </source>
</evidence>
<dbReference type="InterPro" id="IPR003593">
    <property type="entry name" value="AAA+_ATPase"/>
</dbReference>
<evidence type="ECO:0000259" key="15">
    <source>
        <dbReference type="PROSITE" id="PS50163"/>
    </source>
</evidence>
<dbReference type="PANTHER" id="PTHR45900:SF1">
    <property type="entry name" value="MITOCHONDRIAL DNA REPAIR PROTEIN RECA HOMOLOG-RELATED"/>
    <property type="match status" value="1"/>
</dbReference>
<feature type="region of interest" description="Disordered" evidence="13">
    <location>
        <begin position="344"/>
        <end position="381"/>
    </location>
</feature>
<dbReference type="SMART" id="SM00382">
    <property type="entry name" value="AAA"/>
    <property type="match status" value="1"/>
</dbReference>
<dbReference type="SUPFAM" id="SSF54752">
    <property type="entry name" value="RecA protein, C-terminal domain"/>
    <property type="match status" value="1"/>
</dbReference>
<keyword evidence="10" id="KW-0963">Cytoplasm</keyword>
<dbReference type="PROSITE" id="PS50162">
    <property type="entry name" value="RECA_2"/>
    <property type="match status" value="1"/>
</dbReference>
<reference evidence="16 17" key="1">
    <citation type="submission" date="2022-12" db="EMBL/GenBank/DDBJ databases">
        <title>Metagenome assembled genome from gulf of manar.</title>
        <authorList>
            <person name="Kohli P."/>
            <person name="Pk S."/>
            <person name="Venkata Ramana C."/>
            <person name="Sasikala C."/>
        </authorList>
    </citation>
    <scope>NUCLEOTIDE SEQUENCE [LARGE SCALE GENOMIC DNA]</scope>
    <source>
        <strain evidence="16">JB008</strain>
    </source>
</reference>
<dbReference type="CDD" id="cd00983">
    <property type="entry name" value="RecA"/>
    <property type="match status" value="1"/>
</dbReference>
<evidence type="ECO:0000256" key="1">
    <source>
        <dbReference type="ARBA" id="ARBA00009391"/>
    </source>
</evidence>
<dbReference type="Proteomes" id="UP001221217">
    <property type="component" value="Unassembled WGS sequence"/>
</dbReference>
<dbReference type="Pfam" id="PF21096">
    <property type="entry name" value="RecA_C"/>
    <property type="match status" value="1"/>
</dbReference>
<dbReference type="SUPFAM" id="SSF52540">
    <property type="entry name" value="P-loop containing nucleoside triphosphate hydrolases"/>
    <property type="match status" value="1"/>
</dbReference>
<dbReference type="InterPro" id="IPR013765">
    <property type="entry name" value="DNA_recomb/repair_RecA"/>
</dbReference>
<comment type="function">
    <text evidence="10">Can catalyze the hydrolysis of ATP in the presence of single-stranded DNA, the ATP-dependent uptake of single-stranded DNA by duplex DNA, and the ATP-dependent hybridization of homologous single-stranded DNAs. It interacts with LexA causing its activation and leading to its autocatalytic cleavage.</text>
</comment>
<dbReference type="InterPro" id="IPR049428">
    <property type="entry name" value="RecA-like_N"/>
</dbReference>
<dbReference type="HAMAP" id="MF_00268">
    <property type="entry name" value="RecA"/>
    <property type="match status" value="1"/>
</dbReference>
<evidence type="ECO:0000313" key="17">
    <source>
        <dbReference type="Proteomes" id="UP001221217"/>
    </source>
</evidence>
<dbReference type="GO" id="GO:0006310">
    <property type="term" value="P:DNA recombination"/>
    <property type="evidence" value="ECO:0007669"/>
    <property type="project" value="UniProtKB-UniRule"/>
</dbReference>
<dbReference type="InterPro" id="IPR020584">
    <property type="entry name" value="DNA_recomb/repair_RecA_CS"/>
</dbReference>
<dbReference type="GO" id="GO:0009432">
    <property type="term" value="P:SOS response"/>
    <property type="evidence" value="ECO:0007669"/>
    <property type="project" value="UniProtKB-UniRule"/>
</dbReference>
<keyword evidence="8 10" id="KW-0234">DNA repair</keyword>
<gene>
    <name evidence="10 16" type="primary">recA</name>
    <name evidence="16" type="ORF">PQJ61_03840</name>
</gene>
<keyword evidence="9 10" id="KW-0742">SOS response</keyword>
<evidence type="ECO:0000256" key="4">
    <source>
        <dbReference type="ARBA" id="ARBA00022763"/>
    </source>
</evidence>
<dbReference type="GO" id="GO:0005829">
    <property type="term" value="C:cytosol"/>
    <property type="evidence" value="ECO:0007669"/>
    <property type="project" value="TreeGrafter"/>
</dbReference>
<dbReference type="InterPro" id="IPR020588">
    <property type="entry name" value="RecA_ATP-bd"/>
</dbReference>
<dbReference type="Pfam" id="PF00154">
    <property type="entry name" value="RecA_N"/>
    <property type="match status" value="1"/>
</dbReference>
<feature type="binding site" evidence="10">
    <location>
        <begin position="79"/>
        <end position="86"/>
    </location>
    <ligand>
        <name>ATP</name>
        <dbReference type="ChEBI" id="CHEBI:30616"/>
    </ligand>
</feature>
<dbReference type="PROSITE" id="PS50163">
    <property type="entry name" value="RECA_3"/>
    <property type="match status" value="1"/>
</dbReference>
<feature type="domain" description="RecA family profile 2" evidence="15">
    <location>
        <begin position="213"/>
        <end position="287"/>
    </location>
</feature>
<evidence type="ECO:0000259" key="14">
    <source>
        <dbReference type="PROSITE" id="PS50162"/>
    </source>
</evidence>
<feature type="domain" description="RecA family profile 1" evidence="14">
    <location>
        <begin position="49"/>
        <end position="208"/>
    </location>
</feature>
<keyword evidence="5 10" id="KW-0067">ATP-binding</keyword>
<dbReference type="InterPro" id="IPR027417">
    <property type="entry name" value="P-loop_NTPase"/>
</dbReference>
<keyword evidence="3 10" id="KW-0547">Nucleotide-binding</keyword>
<keyword evidence="6 10" id="KW-0238">DNA-binding</keyword>
<proteinExistence type="inferred from homology"/>
<dbReference type="GO" id="GO:0006281">
    <property type="term" value="P:DNA repair"/>
    <property type="evidence" value="ECO:0007669"/>
    <property type="project" value="UniProtKB-UniRule"/>
</dbReference>
<evidence type="ECO:0000256" key="11">
    <source>
        <dbReference type="RuleBase" id="RU000526"/>
    </source>
</evidence>
<evidence type="ECO:0000256" key="2">
    <source>
        <dbReference type="ARBA" id="ARBA00015553"/>
    </source>
</evidence>
<evidence type="ECO:0000313" key="16">
    <source>
        <dbReference type="EMBL" id="MDC7225878.1"/>
    </source>
</evidence>